<dbReference type="AlphaFoldDB" id="A0A7D7U8R4"/>
<accession>A0A7D7U8R4</accession>
<feature type="compositionally biased region" description="Gly residues" evidence="1">
    <location>
        <begin position="94"/>
        <end position="112"/>
    </location>
</feature>
<protein>
    <recommendedName>
        <fullName evidence="4">Lipoprotein</fullName>
    </recommendedName>
</protein>
<dbReference type="Proteomes" id="UP000514704">
    <property type="component" value="Chromosome"/>
</dbReference>
<feature type="compositionally biased region" description="Gly residues" evidence="1">
    <location>
        <begin position="133"/>
        <end position="144"/>
    </location>
</feature>
<organism evidence="2 3">
    <name type="scientific">Mycoplasma tullyi</name>
    <dbReference type="NCBI Taxonomy" id="1612150"/>
    <lineage>
        <taxon>Bacteria</taxon>
        <taxon>Bacillati</taxon>
        <taxon>Mycoplasmatota</taxon>
        <taxon>Mollicutes</taxon>
        <taxon>Mycoplasmataceae</taxon>
        <taxon>Mycoplasma</taxon>
    </lineage>
</organism>
<dbReference type="KEGG" id="mtuy:H3143_02685"/>
<dbReference type="RefSeq" id="WP_182078670.1">
    <property type="nucleotide sequence ID" value="NZ_CP059674.1"/>
</dbReference>
<evidence type="ECO:0000313" key="2">
    <source>
        <dbReference type="EMBL" id="QMT98385.1"/>
    </source>
</evidence>
<dbReference type="EMBL" id="CP059674">
    <property type="protein sequence ID" value="QMT98385.1"/>
    <property type="molecule type" value="Genomic_DNA"/>
</dbReference>
<sequence>MKRSKKILFSLGAVLPVTGGVLLTSCTQMMTNTGYNFAADADFRRAAFGNIGTINQVKNVVENSLQLPMMAPVMTPVTTSAGGQAGEETKQAEGAGGTGDAQGAGTTTGAGVGTPAKASSSIVRLVEDNSSGNGSGGAASGGSQSGDSTQGNMMNGSGAGSATTTMPTSTTAATPAATTPATMPAAMMPMASGAWKHFEDIVKSKTSTEKTTAEAGLIKFYNDFKAKFAEVLGFAGGKNLTDGTASLADLQTAKTTLETKGRELFTVYNDFGKSLGQTTMFDTTMSFEELADANKGLSNLYVLMGVNVYDFAKPVAGNSYNDLARFFEALNGFLGGQFAMNAITANVFQLFGNITALLISRELRIIDGAINSVLLTTPTTNKPGLETQLLANVNKNSTIKARYDETVKVLGDVKAQTDMWANSPIVMKTNGAQSKLEMAAAKADESSKMALTRLVGALYGNMANMNPFARKGLFASVRDLGTELDSVKNLVSSNYTKLSDFISVYKMTNATWREGVGIFVNSLATNMMAADIDKLMPASTASAEDMALFTEVKTELKRLVAATSSLPKNGAGQDKKSAFYLNQMVRSITSDNQARLASMGEGVEGFSFYVNTAL</sequence>
<evidence type="ECO:0000313" key="3">
    <source>
        <dbReference type="Proteomes" id="UP000514704"/>
    </source>
</evidence>
<evidence type="ECO:0008006" key="4">
    <source>
        <dbReference type="Google" id="ProtNLM"/>
    </source>
</evidence>
<feature type="region of interest" description="Disordered" evidence="1">
    <location>
        <begin position="76"/>
        <end position="178"/>
    </location>
</feature>
<dbReference type="PROSITE" id="PS51257">
    <property type="entry name" value="PROKAR_LIPOPROTEIN"/>
    <property type="match status" value="1"/>
</dbReference>
<feature type="compositionally biased region" description="Low complexity" evidence="1">
    <location>
        <begin position="160"/>
        <end position="178"/>
    </location>
</feature>
<keyword evidence="3" id="KW-1185">Reference proteome</keyword>
<name>A0A7D7U8R4_9MOLU</name>
<gene>
    <name evidence="2" type="ORF">H3143_02685</name>
</gene>
<proteinExistence type="predicted"/>
<reference evidence="2 3" key="1">
    <citation type="journal article" date="2017" name="Int. J. Syst. Evol. Microbiol.">
        <title>Mycoplasma tullyi sp. nov., isolated from penguins of the genus Spheniscus.</title>
        <authorList>
            <person name="Yavari C.A."/>
            <person name="Ramirez A.S."/>
            <person name="Nicholas R.A.J."/>
            <person name="Radford A.D."/>
            <person name="Darby A.C."/>
            <person name="Bradbury J.M."/>
        </authorList>
    </citation>
    <scope>NUCLEOTIDE SEQUENCE [LARGE SCALE GENOMIC DNA]</scope>
    <source>
        <strain evidence="2 3">56A97T</strain>
    </source>
</reference>
<evidence type="ECO:0000256" key="1">
    <source>
        <dbReference type="SAM" id="MobiDB-lite"/>
    </source>
</evidence>